<evidence type="ECO:0000313" key="1">
    <source>
        <dbReference type="EMBL" id="NMH61049.1"/>
    </source>
</evidence>
<name>A0ABX1R3N7_9ALTE</name>
<evidence type="ECO:0000313" key="2">
    <source>
        <dbReference type="Proteomes" id="UP000709336"/>
    </source>
</evidence>
<dbReference type="EMBL" id="JAATNW010000007">
    <property type="protein sequence ID" value="NMH61049.1"/>
    <property type="molecule type" value="Genomic_DNA"/>
</dbReference>
<keyword evidence="2" id="KW-1185">Reference proteome</keyword>
<gene>
    <name evidence="1" type="ORF">HCJ96_13520</name>
</gene>
<dbReference type="Proteomes" id="UP000709336">
    <property type="component" value="Unassembled WGS sequence"/>
</dbReference>
<dbReference type="RefSeq" id="WP_169211610.1">
    <property type="nucleotide sequence ID" value="NZ_JAATNW010000007.1"/>
</dbReference>
<sequence length="220" mass="25161">MRFFVLLTALYLCSCSMTEFKEWAMPEANVPAEDIVSEPPTESRELPEVVNLEPSVKDKYSCPLNASSNDAINFVSRFSEATYHEQGALNEKRVSELNEQLIKFVDSSYVQKHYLYKSLYVFPFYDNESDSPEVTCVTQEGKLIAVYVALNDTRNDAIQVNKFMLQRNNEGRLSIVPQQPPRVVPKGAFSSKQERTNWSPRLYLQIPEVVYKGNLSAQLQ</sequence>
<organism evidence="1 2">
    <name type="scientific">Alteromonas ponticola</name>
    <dbReference type="NCBI Taxonomy" id="2720613"/>
    <lineage>
        <taxon>Bacteria</taxon>
        <taxon>Pseudomonadati</taxon>
        <taxon>Pseudomonadota</taxon>
        <taxon>Gammaproteobacteria</taxon>
        <taxon>Alteromonadales</taxon>
        <taxon>Alteromonadaceae</taxon>
        <taxon>Alteromonas/Salinimonas group</taxon>
        <taxon>Alteromonas</taxon>
    </lineage>
</organism>
<protein>
    <submittedName>
        <fullName evidence="1">Uncharacterized protein</fullName>
    </submittedName>
</protein>
<proteinExistence type="predicted"/>
<reference evidence="1 2" key="1">
    <citation type="submission" date="2020-03" db="EMBL/GenBank/DDBJ databases">
        <title>Alteromonas ponticola sp. nov., isolated from seawater.</title>
        <authorList>
            <person name="Yoon J.-H."/>
            <person name="Kim Y.-O."/>
        </authorList>
    </citation>
    <scope>NUCLEOTIDE SEQUENCE [LARGE SCALE GENOMIC DNA]</scope>
    <source>
        <strain evidence="1 2">MYP5</strain>
    </source>
</reference>
<comment type="caution">
    <text evidence="1">The sequence shown here is derived from an EMBL/GenBank/DDBJ whole genome shotgun (WGS) entry which is preliminary data.</text>
</comment>
<accession>A0ABX1R3N7</accession>